<accession>W1I9S6</accession>
<sequence length="41" mass="4724">MLYFIFTICENVFRAFDTSIADLRNFAGRRKAAGYSNNSKD</sequence>
<dbReference type="EMBL" id="CBMF010001396">
    <property type="protein sequence ID" value="CDL73352.1"/>
    <property type="molecule type" value="Genomic_DNA"/>
</dbReference>
<gene>
    <name evidence="1" type="ORF">BN849_0126960</name>
</gene>
<name>W1I9S6_FUSPS</name>
<organism evidence="1">
    <name type="scientific">Fusarium pseudograminearum CS5834</name>
    <dbReference type="NCBI Taxonomy" id="1318459"/>
    <lineage>
        <taxon>Eukaryota</taxon>
        <taxon>Fungi</taxon>
        <taxon>Dikarya</taxon>
        <taxon>Ascomycota</taxon>
        <taxon>Pezizomycotina</taxon>
        <taxon>Sordariomycetes</taxon>
        <taxon>Hypocreomycetidae</taxon>
        <taxon>Hypocreales</taxon>
        <taxon>Nectriaceae</taxon>
        <taxon>Fusarium</taxon>
    </lineage>
</organism>
<reference evidence="1" key="1">
    <citation type="submission" date="2013-05" db="EMBL/GenBank/DDBJ databases">
        <title>Draft genome sequences of six wheat associated Fusarium spp. isolates.</title>
        <authorList>
            <person name="Moolhuijzen P.M."/>
            <person name="Manners J.M."/>
            <person name="Wilcox S."/>
            <person name="Bellgard M.I."/>
            <person name="Gardiner D.M."/>
        </authorList>
    </citation>
    <scope>NUCLEOTIDE SEQUENCE</scope>
    <source>
        <strain evidence="1">CS5834</strain>
    </source>
</reference>
<proteinExistence type="predicted"/>
<protein>
    <submittedName>
        <fullName evidence="1">Unclassified</fullName>
    </submittedName>
</protein>
<dbReference type="EMBL" id="HG317742">
    <property type="protein sequence ID" value="CDX48290.1"/>
    <property type="molecule type" value="Genomic_DNA"/>
</dbReference>
<evidence type="ECO:0000313" key="1">
    <source>
        <dbReference type="EMBL" id="CDL73352.1"/>
    </source>
</evidence>
<dbReference type="AlphaFoldDB" id="W1I9S6"/>